<sequence length="145" mass="15199">MFKHILVPVDGSNSSMLAVHKGVELAKVFGSTLTAVYVVDPYPFTGVGADFAYGQSQYLSAATAEANTTLDAVKKITDEAGITATTVVGEGHAVHEGIVRVLESTGADLIIMGSQGRRGLEKLMLGSVTQRVLGAVRVPVLVVRE</sequence>
<proteinExistence type="inferred from homology"/>
<gene>
    <name evidence="4" type="ORF">I6G47_02500</name>
    <name evidence="5" type="ORF">SAMN05421547_11460</name>
</gene>
<dbReference type="RefSeq" id="WP_016446360.1">
    <property type="nucleotide sequence ID" value="NZ_CP065748.1"/>
</dbReference>
<evidence type="ECO:0000313" key="4">
    <source>
        <dbReference type="EMBL" id="QPS81974.1"/>
    </source>
</evidence>
<name>A0A1H3R1E2_9BURK</name>
<comment type="subcellular location">
    <subcellularLocation>
        <location evidence="2">Cytoplasm</location>
    </subcellularLocation>
</comment>
<organism evidence="5 6">
    <name type="scientific">Delftia lacustris</name>
    <dbReference type="NCBI Taxonomy" id="558537"/>
    <lineage>
        <taxon>Bacteria</taxon>
        <taxon>Pseudomonadati</taxon>
        <taxon>Pseudomonadota</taxon>
        <taxon>Betaproteobacteria</taxon>
        <taxon>Burkholderiales</taxon>
        <taxon>Comamonadaceae</taxon>
        <taxon>Delftia</taxon>
    </lineage>
</organism>
<reference evidence="5 6" key="1">
    <citation type="submission" date="2016-10" db="EMBL/GenBank/DDBJ databases">
        <authorList>
            <person name="de Groot N.N."/>
        </authorList>
    </citation>
    <scope>NUCLEOTIDE SEQUENCE [LARGE SCALE GENOMIC DNA]</scope>
    <source>
        <strain evidence="5 6">LMG 24775</strain>
    </source>
</reference>
<dbReference type="InterPro" id="IPR006016">
    <property type="entry name" value="UspA"/>
</dbReference>
<accession>A0A1H3R1E2</accession>
<evidence type="ECO:0000256" key="1">
    <source>
        <dbReference type="ARBA" id="ARBA00008791"/>
    </source>
</evidence>
<dbReference type="GO" id="GO:0005737">
    <property type="term" value="C:cytoplasm"/>
    <property type="evidence" value="ECO:0007669"/>
    <property type="project" value="UniProtKB-SubCell"/>
</dbReference>
<dbReference type="PANTHER" id="PTHR46268">
    <property type="entry name" value="STRESS RESPONSE PROTEIN NHAX"/>
    <property type="match status" value="1"/>
</dbReference>
<keyword evidence="7" id="KW-1185">Reference proteome</keyword>
<dbReference type="SUPFAM" id="SSF52402">
    <property type="entry name" value="Adenine nucleotide alpha hydrolases-like"/>
    <property type="match status" value="1"/>
</dbReference>
<feature type="domain" description="UspA" evidence="3">
    <location>
        <begin position="1"/>
        <end position="144"/>
    </location>
</feature>
<keyword evidence="2" id="KW-0963">Cytoplasm</keyword>
<dbReference type="InterPro" id="IPR014729">
    <property type="entry name" value="Rossmann-like_a/b/a_fold"/>
</dbReference>
<dbReference type="AlphaFoldDB" id="A0A1H3R1E2"/>
<dbReference type="EMBL" id="FNPE01000014">
    <property type="protein sequence ID" value="SDZ19416.1"/>
    <property type="molecule type" value="Genomic_DNA"/>
</dbReference>
<dbReference type="Pfam" id="PF00582">
    <property type="entry name" value="Usp"/>
    <property type="match status" value="1"/>
</dbReference>
<dbReference type="InterPro" id="IPR006015">
    <property type="entry name" value="Universal_stress_UspA"/>
</dbReference>
<dbReference type="KEGG" id="dla:I6G47_02500"/>
<evidence type="ECO:0000313" key="5">
    <source>
        <dbReference type="EMBL" id="SDZ19416.1"/>
    </source>
</evidence>
<reference evidence="4 7" key="2">
    <citation type="submission" date="2020-12" db="EMBL/GenBank/DDBJ databases">
        <title>FDA dAtabase for Regulatory Grade micrObial Sequences (FDA-ARGOS): Supporting development and validation of Infectious Disease Dx tests.</title>
        <authorList>
            <person name="Sproer C."/>
            <person name="Gronow S."/>
            <person name="Severitt S."/>
            <person name="Schroder I."/>
            <person name="Tallon L."/>
            <person name="Sadzewicz L."/>
            <person name="Zhao X."/>
            <person name="Boylan J."/>
            <person name="Ott S."/>
            <person name="Bowen H."/>
            <person name="Vavikolanu K."/>
            <person name="Mehta A."/>
            <person name="Aluvathingal J."/>
            <person name="Nadendla S."/>
            <person name="Lowell S."/>
            <person name="Myers T."/>
            <person name="Yan Y."/>
            <person name="Sichtig H."/>
        </authorList>
    </citation>
    <scope>NUCLEOTIDE SEQUENCE [LARGE SCALE GENOMIC DNA]</scope>
    <source>
        <strain evidence="4 7">FDAARGOS_890</strain>
    </source>
</reference>
<dbReference type="Gene3D" id="3.40.50.620">
    <property type="entry name" value="HUPs"/>
    <property type="match status" value="1"/>
</dbReference>
<dbReference type="Proteomes" id="UP000595064">
    <property type="component" value="Chromosome"/>
</dbReference>
<protein>
    <recommendedName>
        <fullName evidence="2">Universal stress protein</fullName>
    </recommendedName>
</protein>
<evidence type="ECO:0000313" key="7">
    <source>
        <dbReference type="Proteomes" id="UP000595064"/>
    </source>
</evidence>
<dbReference type="PANTHER" id="PTHR46268:SF6">
    <property type="entry name" value="UNIVERSAL STRESS PROTEIN UP12"/>
    <property type="match status" value="1"/>
</dbReference>
<dbReference type="Proteomes" id="UP000183417">
    <property type="component" value="Unassembled WGS sequence"/>
</dbReference>
<evidence type="ECO:0000313" key="6">
    <source>
        <dbReference type="Proteomes" id="UP000183417"/>
    </source>
</evidence>
<dbReference type="CDD" id="cd00293">
    <property type="entry name" value="USP-like"/>
    <property type="match status" value="1"/>
</dbReference>
<dbReference type="GeneID" id="94691738"/>
<evidence type="ECO:0000256" key="2">
    <source>
        <dbReference type="PIRNR" id="PIRNR006276"/>
    </source>
</evidence>
<dbReference type="PIRSF" id="PIRSF006276">
    <property type="entry name" value="UspA"/>
    <property type="match status" value="1"/>
</dbReference>
<dbReference type="PRINTS" id="PR01438">
    <property type="entry name" value="UNVRSLSTRESS"/>
</dbReference>
<dbReference type="EMBL" id="CP065748">
    <property type="protein sequence ID" value="QPS81974.1"/>
    <property type="molecule type" value="Genomic_DNA"/>
</dbReference>
<evidence type="ECO:0000259" key="3">
    <source>
        <dbReference type="Pfam" id="PF00582"/>
    </source>
</evidence>
<comment type="similarity">
    <text evidence="1 2">Belongs to the universal stress protein A family.</text>
</comment>